<feature type="transmembrane region" description="Helical" evidence="2">
    <location>
        <begin position="148"/>
        <end position="173"/>
    </location>
</feature>
<feature type="region of interest" description="Disordered" evidence="1">
    <location>
        <begin position="528"/>
        <end position="550"/>
    </location>
</feature>
<feature type="transmembrane region" description="Helical" evidence="2">
    <location>
        <begin position="20"/>
        <end position="44"/>
    </location>
</feature>
<evidence type="ECO:0000313" key="3">
    <source>
        <dbReference type="EMBL" id="KAF8912800.1"/>
    </source>
</evidence>
<feature type="transmembrane region" description="Helical" evidence="2">
    <location>
        <begin position="222"/>
        <end position="245"/>
    </location>
</feature>
<feature type="region of interest" description="Disordered" evidence="1">
    <location>
        <begin position="473"/>
        <end position="500"/>
    </location>
</feature>
<dbReference type="OrthoDB" id="2564696at2759"/>
<keyword evidence="2" id="KW-1133">Transmembrane helix</keyword>
<accession>A0A9P5P352</accession>
<feature type="region of interest" description="Disordered" evidence="1">
    <location>
        <begin position="652"/>
        <end position="694"/>
    </location>
</feature>
<evidence type="ECO:0000256" key="2">
    <source>
        <dbReference type="SAM" id="Phobius"/>
    </source>
</evidence>
<organism evidence="3 4">
    <name type="scientific">Gymnopilus junonius</name>
    <name type="common">Spectacular rustgill mushroom</name>
    <name type="synonym">Gymnopilus spectabilis subsp. junonius</name>
    <dbReference type="NCBI Taxonomy" id="109634"/>
    <lineage>
        <taxon>Eukaryota</taxon>
        <taxon>Fungi</taxon>
        <taxon>Dikarya</taxon>
        <taxon>Basidiomycota</taxon>
        <taxon>Agaricomycotina</taxon>
        <taxon>Agaricomycetes</taxon>
        <taxon>Agaricomycetidae</taxon>
        <taxon>Agaricales</taxon>
        <taxon>Agaricineae</taxon>
        <taxon>Hymenogastraceae</taxon>
        <taxon>Gymnopilus</taxon>
    </lineage>
</organism>
<gene>
    <name evidence="3" type="ORF">CPB84DRAFT_1759539</name>
</gene>
<keyword evidence="2" id="KW-0472">Membrane</keyword>
<dbReference type="EMBL" id="JADNYJ010000002">
    <property type="protein sequence ID" value="KAF8912800.1"/>
    <property type="molecule type" value="Genomic_DNA"/>
</dbReference>
<dbReference type="AlphaFoldDB" id="A0A9P5P352"/>
<feature type="region of interest" description="Disordered" evidence="1">
    <location>
        <begin position="275"/>
        <end position="302"/>
    </location>
</feature>
<feature type="compositionally biased region" description="Polar residues" evidence="1">
    <location>
        <begin position="482"/>
        <end position="500"/>
    </location>
</feature>
<reference evidence="3" key="1">
    <citation type="submission" date="2020-11" db="EMBL/GenBank/DDBJ databases">
        <authorList>
            <consortium name="DOE Joint Genome Institute"/>
            <person name="Ahrendt S."/>
            <person name="Riley R."/>
            <person name="Andreopoulos W."/>
            <person name="LaButti K."/>
            <person name="Pangilinan J."/>
            <person name="Ruiz-duenas F.J."/>
            <person name="Barrasa J.M."/>
            <person name="Sanchez-Garcia M."/>
            <person name="Camarero S."/>
            <person name="Miyauchi S."/>
            <person name="Serrano A."/>
            <person name="Linde D."/>
            <person name="Babiker R."/>
            <person name="Drula E."/>
            <person name="Ayuso-Fernandez I."/>
            <person name="Pacheco R."/>
            <person name="Padilla G."/>
            <person name="Ferreira P."/>
            <person name="Barriuso J."/>
            <person name="Kellner H."/>
            <person name="Castanera R."/>
            <person name="Alfaro M."/>
            <person name="Ramirez L."/>
            <person name="Pisabarro A.G."/>
            <person name="Kuo A."/>
            <person name="Tritt A."/>
            <person name="Lipzen A."/>
            <person name="He G."/>
            <person name="Yan M."/>
            <person name="Ng V."/>
            <person name="Cullen D."/>
            <person name="Martin F."/>
            <person name="Rosso M.-N."/>
            <person name="Henrissat B."/>
            <person name="Hibbett D."/>
            <person name="Martinez A.T."/>
            <person name="Grigoriev I.V."/>
        </authorList>
    </citation>
    <scope>NUCLEOTIDE SEQUENCE</scope>
    <source>
        <strain evidence="3">AH 44721</strain>
    </source>
</reference>
<feature type="compositionally biased region" description="Basic and acidic residues" evidence="1">
    <location>
        <begin position="402"/>
        <end position="418"/>
    </location>
</feature>
<proteinExistence type="predicted"/>
<sequence>MTSVTTLLPSSVALSSDNSIAYILTDIPLFCEGVMGIGVFTFLFLVKQVKLLSIFLYGSNFLAFAAATLDLGQVLARGPKKGENIISLPTVWGIIYAREVFLAFSTGFLDLFFWKLVACCPIQEVEFSGTLTNRKERKQLHSANWNRWGLIGMILKWVSLAASFSVPLLQIIWRLLPNQRQYGTIYIAQTTVETALAAVFILKLVLNISISPDEWWYAFQSYLVPMFALSMEIGLGVGNFTTFAFTETTLGRLLRAIEVYLLVLHNLHTASQLYGHDRREPEDTVKRSKSNQKKSRADTILPISSPNLGPKTHYFMNTQFKVTRQVNRRSKASDSFVEDIQSQMVETKARVVASPMPPTRNSKESEYVSGLPLSEDQQQSGSFHILGSPTDILSPKVHSSKLRPDMGKEDANEQRENDMTYPNDADRGTSGGLAEDFQFPPASQLRSSIDDILPHQTALDRTIANLRMVSKTDAAVSVPPKSRSTFNSNKTESTSNRSDFSLSIFPDPPIVPKDQVVPNYSASVDVSTTEISPEPSMATSPDTTPSLDQIAGNVGSLRSQYNVTLDRDLTEDSQMRLRDEEDETPMFNSATTGALKPMILPSMDPIVIPSEPIRGAERIALPPQSLRPLLLGKPMAAVPPLPATMVPLAQRRQRGGTISSNTRRPVISVPLLNEDKTEAAPDAFERPRPPPLTR</sequence>
<feature type="compositionally biased region" description="Basic and acidic residues" evidence="1">
    <location>
        <begin position="673"/>
        <end position="688"/>
    </location>
</feature>
<dbReference type="Proteomes" id="UP000724874">
    <property type="component" value="Unassembled WGS sequence"/>
</dbReference>
<protein>
    <submittedName>
        <fullName evidence="3">Uncharacterized protein</fullName>
    </submittedName>
</protein>
<evidence type="ECO:0000313" key="4">
    <source>
        <dbReference type="Proteomes" id="UP000724874"/>
    </source>
</evidence>
<name>A0A9P5P352_GYMJU</name>
<evidence type="ECO:0000256" key="1">
    <source>
        <dbReference type="SAM" id="MobiDB-lite"/>
    </source>
</evidence>
<comment type="caution">
    <text evidence="3">The sequence shown here is derived from an EMBL/GenBank/DDBJ whole genome shotgun (WGS) entry which is preliminary data.</text>
</comment>
<feature type="transmembrane region" description="Helical" evidence="2">
    <location>
        <begin position="51"/>
        <end position="69"/>
    </location>
</feature>
<keyword evidence="4" id="KW-1185">Reference proteome</keyword>
<feature type="compositionally biased region" description="Basic and acidic residues" evidence="1">
    <location>
        <begin position="275"/>
        <end position="286"/>
    </location>
</feature>
<feature type="region of interest" description="Disordered" evidence="1">
    <location>
        <begin position="386"/>
        <end position="434"/>
    </location>
</feature>
<feature type="compositionally biased region" description="Polar residues" evidence="1">
    <location>
        <begin position="528"/>
        <end position="547"/>
    </location>
</feature>
<feature type="transmembrane region" description="Helical" evidence="2">
    <location>
        <begin position="185"/>
        <end position="210"/>
    </location>
</feature>
<keyword evidence="2" id="KW-0812">Transmembrane</keyword>